<dbReference type="Pfam" id="PF00085">
    <property type="entry name" value="Thioredoxin"/>
    <property type="match status" value="1"/>
</dbReference>
<dbReference type="InterPro" id="IPR036249">
    <property type="entry name" value="Thioredoxin-like_sf"/>
</dbReference>
<dbReference type="Pfam" id="PF07970">
    <property type="entry name" value="COPIIcoated_ERV"/>
    <property type="match status" value="1"/>
</dbReference>
<dbReference type="PANTHER" id="PTHR10984:SF37">
    <property type="entry name" value="PROTEIN DISULFIDE-ISOMERASE 5-3"/>
    <property type="match status" value="1"/>
</dbReference>
<dbReference type="GO" id="GO:0005783">
    <property type="term" value="C:endoplasmic reticulum"/>
    <property type="evidence" value="ECO:0007669"/>
    <property type="project" value="TreeGrafter"/>
</dbReference>
<evidence type="ECO:0000256" key="5">
    <source>
        <dbReference type="SAM" id="Phobius"/>
    </source>
</evidence>
<dbReference type="PANTHER" id="PTHR10984">
    <property type="entry name" value="ENDOPLASMIC RETICULUM-GOLGI INTERMEDIATE COMPARTMENT PROTEIN"/>
    <property type="match status" value="1"/>
</dbReference>
<feature type="transmembrane region" description="Helical" evidence="5">
    <location>
        <begin position="30"/>
        <end position="51"/>
    </location>
</feature>
<dbReference type="InterPro" id="IPR039542">
    <property type="entry name" value="Erv_N"/>
</dbReference>
<evidence type="ECO:0000256" key="1">
    <source>
        <dbReference type="ARBA" id="ARBA00004370"/>
    </source>
</evidence>
<dbReference type="InterPro" id="IPR013766">
    <property type="entry name" value="Thioredoxin_domain"/>
</dbReference>
<keyword evidence="3 5" id="KW-1133">Transmembrane helix</keyword>
<dbReference type="GO" id="GO:0030134">
    <property type="term" value="C:COPII-coated ER to Golgi transport vesicle"/>
    <property type="evidence" value="ECO:0007669"/>
    <property type="project" value="TreeGrafter"/>
</dbReference>
<evidence type="ECO:0000256" key="4">
    <source>
        <dbReference type="ARBA" id="ARBA00023136"/>
    </source>
</evidence>
<gene>
    <name evidence="7" type="ORF">CTEN210_07409</name>
</gene>
<dbReference type="Gene3D" id="3.40.30.10">
    <property type="entry name" value="Glutaredoxin"/>
    <property type="match status" value="1"/>
</dbReference>
<dbReference type="InterPro" id="IPR045888">
    <property type="entry name" value="Erv"/>
</dbReference>
<name>A0AAD3CRQ0_9STRA</name>
<dbReference type="GO" id="GO:0016020">
    <property type="term" value="C:membrane"/>
    <property type="evidence" value="ECO:0007669"/>
    <property type="project" value="UniProtKB-SubCell"/>
</dbReference>
<dbReference type="CDD" id="cd02961">
    <property type="entry name" value="PDI_a_family"/>
    <property type="match status" value="1"/>
</dbReference>
<keyword evidence="8" id="KW-1185">Reference proteome</keyword>
<evidence type="ECO:0000313" key="7">
    <source>
        <dbReference type="EMBL" id="GFH50933.1"/>
    </source>
</evidence>
<dbReference type="PROSITE" id="PS51352">
    <property type="entry name" value="THIOREDOXIN_2"/>
    <property type="match status" value="1"/>
</dbReference>
<dbReference type="SUPFAM" id="SSF52833">
    <property type="entry name" value="Thioredoxin-like"/>
    <property type="match status" value="1"/>
</dbReference>
<feature type="domain" description="Thioredoxin" evidence="6">
    <location>
        <begin position="132"/>
        <end position="261"/>
    </location>
</feature>
<accession>A0AAD3CRQ0</accession>
<organism evidence="7 8">
    <name type="scientific">Chaetoceros tenuissimus</name>
    <dbReference type="NCBI Taxonomy" id="426638"/>
    <lineage>
        <taxon>Eukaryota</taxon>
        <taxon>Sar</taxon>
        <taxon>Stramenopiles</taxon>
        <taxon>Ochrophyta</taxon>
        <taxon>Bacillariophyta</taxon>
        <taxon>Coscinodiscophyceae</taxon>
        <taxon>Chaetocerotophycidae</taxon>
        <taxon>Chaetocerotales</taxon>
        <taxon>Chaetocerotaceae</taxon>
        <taxon>Chaetoceros</taxon>
    </lineage>
</organism>
<proteinExistence type="predicted"/>
<protein>
    <submittedName>
        <fullName evidence="7">DUF1692-domain-containing protein</fullName>
    </submittedName>
</protein>
<evidence type="ECO:0000313" key="8">
    <source>
        <dbReference type="Proteomes" id="UP001054902"/>
    </source>
</evidence>
<feature type="transmembrane region" description="Helical" evidence="5">
    <location>
        <begin position="443"/>
        <end position="466"/>
    </location>
</feature>
<reference evidence="7 8" key="1">
    <citation type="journal article" date="2021" name="Sci. Rep.">
        <title>The genome of the diatom Chaetoceros tenuissimus carries an ancient integrated fragment of an extant virus.</title>
        <authorList>
            <person name="Hongo Y."/>
            <person name="Kimura K."/>
            <person name="Takaki Y."/>
            <person name="Yoshida Y."/>
            <person name="Baba S."/>
            <person name="Kobayashi G."/>
            <person name="Nagasaki K."/>
            <person name="Hano T."/>
            <person name="Tomaru Y."/>
        </authorList>
    </citation>
    <scope>NUCLEOTIDE SEQUENCE [LARGE SCALE GENOMIC DNA]</scope>
    <source>
        <strain evidence="7 8">NIES-3715</strain>
    </source>
</reference>
<evidence type="ECO:0000259" key="6">
    <source>
        <dbReference type="PROSITE" id="PS51352"/>
    </source>
</evidence>
<evidence type="ECO:0000256" key="3">
    <source>
        <dbReference type="ARBA" id="ARBA00022989"/>
    </source>
</evidence>
<comment type="subcellular location">
    <subcellularLocation>
        <location evidence="1">Membrane</location>
    </subcellularLocation>
</comment>
<dbReference type="Pfam" id="PF13850">
    <property type="entry name" value="ERGIC_N"/>
    <property type="match status" value="1"/>
</dbReference>
<keyword evidence="2 5" id="KW-0812">Transmembrane</keyword>
<comment type="caution">
    <text evidence="7">The sequence shown here is derived from an EMBL/GenBank/DDBJ whole genome shotgun (WGS) entry which is preliminary data.</text>
</comment>
<keyword evidence="4 5" id="KW-0472">Membrane</keyword>
<dbReference type="Proteomes" id="UP001054902">
    <property type="component" value="Unassembled WGS sequence"/>
</dbReference>
<evidence type="ECO:0000256" key="2">
    <source>
        <dbReference type="ARBA" id="ARBA00022692"/>
    </source>
</evidence>
<dbReference type="AlphaFoldDB" id="A0AAD3CRQ0"/>
<dbReference type="InterPro" id="IPR012936">
    <property type="entry name" value="Erv_C"/>
</dbReference>
<sequence>MHGNLNGGRRRGAASSVDFYRRVPKDLTEATTLGAFMSLCAMLLMALLFSAETFAFARSKISTEIALDDNTDPQIQLNFNVTLFDLHCDYVSVDVWDVLGTNKQNVTKNIEKWQVDAEGNRRSFSGRNRETRELRYEEHEETLEELHENGVHVTEISSQAHFDEFVKEHEMSFINFFAPWCMWCQRLHPTWEKFAEEVDAEGMPVGVANVDCVSQIDICRKESIQAFPTLRWYEEGQFQQPPYKSDRTVSAFVSFAQRKLELNAKFKDWSKKSDGKTKEEYRQLYNVAENPGCQVSGTLMVNRVPGNFHIEAKSKNHNLNAAMTNLTHRVNHLSFGEMGKIQSRQVKRALKQVPESLQQFTPLDNKMYHTSKFHQAYHHYIKVVSTHLNIGSGASYMPTLYQFLEQSQVVSYSEVNVPEARFSYDLSPMSVVVSKTGRKWYDYLTSLSAIIGGTFTTLGLIDAVLYKVFKPKKL</sequence>
<dbReference type="EMBL" id="BLLK01000045">
    <property type="protein sequence ID" value="GFH50933.1"/>
    <property type="molecule type" value="Genomic_DNA"/>
</dbReference>